<evidence type="ECO:0000256" key="6">
    <source>
        <dbReference type="ARBA" id="ARBA00022519"/>
    </source>
</evidence>
<organism evidence="12 13">
    <name type="scientific">Thalassotalea insulae</name>
    <dbReference type="NCBI Taxonomy" id="2056778"/>
    <lineage>
        <taxon>Bacteria</taxon>
        <taxon>Pseudomonadati</taxon>
        <taxon>Pseudomonadota</taxon>
        <taxon>Gammaproteobacteria</taxon>
        <taxon>Alteromonadales</taxon>
        <taxon>Colwelliaceae</taxon>
        <taxon>Thalassotalea</taxon>
    </lineage>
</organism>
<keyword evidence="8 11" id="KW-1133">Transmembrane helix</keyword>
<evidence type="ECO:0000256" key="4">
    <source>
        <dbReference type="ARBA" id="ARBA00022475"/>
    </source>
</evidence>
<feature type="compositionally biased region" description="Polar residues" evidence="10">
    <location>
        <begin position="224"/>
        <end position="235"/>
    </location>
</feature>
<dbReference type="NCBIfam" id="TIGR02532">
    <property type="entry name" value="IV_pilin_GFxxxE"/>
    <property type="match status" value="1"/>
</dbReference>
<dbReference type="PROSITE" id="PS00409">
    <property type="entry name" value="PROKAR_NTER_METHYL"/>
    <property type="match status" value="1"/>
</dbReference>
<comment type="caution">
    <text evidence="12">The sequence shown here is derived from an EMBL/GenBank/DDBJ whole genome shotgun (WGS) entry which is preliminary data.</text>
</comment>
<evidence type="ECO:0000256" key="11">
    <source>
        <dbReference type="SAM" id="Phobius"/>
    </source>
</evidence>
<dbReference type="InterPro" id="IPR012902">
    <property type="entry name" value="N_methyl_site"/>
</dbReference>
<evidence type="ECO:0000256" key="2">
    <source>
        <dbReference type="ARBA" id="ARBA00011084"/>
    </source>
</evidence>
<protein>
    <recommendedName>
        <fullName evidence="3">Type II secretion system protein J</fullName>
    </recommendedName>
</protein>
<evidence type="ECO:0000256" key="8">
    <source>
        <dbReference type="ARBA" id="ARBA00022989"/>
    </source>
</evidence>
<evidence type="ECO:0000256" key="1">
    <source>
        <dbReference type="ARBA" id="ARBA00004377"/>
    </source>
</evidence>
<evidence type="ECO:0000313" key="12">
    <source>
        <dbReference type="EMBL" id="GLX78917.1"/>
    </source>
</evidence>
<keyword evidence="7 11" id="KW-0812">Transmembrane</keyword>
<evidence type="ECO:0000256" key="10">
    <source>
        <dbReference type="SAM" id="MobiDB-lite"/>
    </source>
</evidence>
<evidence type="ECO:0000256" key="9">
    <source>
        <dbReference type="ARBA" id="ARBA00023136"/>
    </source>
</evidence>
<comment type="subcellular location">
    <subcellularLocation>
        <location evidence="1">Cell inner membrane</location>
        <topology evidence="1">Single-pass membrane protein</topology>
    </subcellularLocation>
</comment>
<dbReference type="PANTHER" id="PTHR39583:SF2">
    <property type="entry name" value="TYPE II SECRETION SYSTEM PROTEIN J"/>
    <property type="match status" value="1"/>
</dbReference>
<dbReference type="SUPFAM" id="SSF54523">
    <property type="entry name" value="Pili subunits"/>
    <property type="match status" value="1"/>
</dbReference>
<dbReference type="InterPro" id="IPR051621">
    <property type="entry name" value="T2SS_protein_J"/>
</dbReference>
<dbReference type="InterPro" id="IPR010055">
    <property type="entry name" value="T2SS_protein-GspJ"/>
</dbReference>
<dbReference type="PANTHER" id="PTHR39583">
    <property type="entry name" value="TYPE II SECRETION SYSTEM PROTEIN J-RELATED"/>
    <property type="match status" value="1"/>
</dbReference>
<dbReference type="Gene3D" id="3.10.610.10">
    <property type="entry name" value="GSPII I/J protein-like"/>
    <property type="match status" value="1"/>
</dbReference>
<dbReference type="NCBIfam" id="TIGR01711">
    <property type="entry name" value="gspJ"/>
    <property type="match status" value="1"/>
</dbReference>
<accession>A0ABQ6GWB4</accession>
<dbReference type="RefSeq" id="WP_284244793.1">
    <property type="nucleotide sequence ID" value="NZ_BSST01000001.1"/>
</dbReference>
<evidence type="ECO:0000313" key="13">
    <source>
        <dbReference type="Proteomes" id="UP001157186"/>
    </source>
</evidence>
<reference evidence="12 13" key="1">
    <citation type="submission" date="2023-03" db="EMBL/GenBank/DDBJ databases">
        <title>Draft genome sequence of Thalassotalea insulae KCTC 62186T.</title>
        <authorList>
            <person name="Sawabe T."/>
        </authorList>
    </citation>
    <scope>NUCLEOTIDE SEQUENCE [LARGE SCALE GENOMIC DNA]</scope>
    <source>
        <strain evidence="12 13">KCTC 62186</strain>
    </source>
</reference>
<evidence type="ECO:0000256" key="5">
    <source>
        <dbReference type="ARBA" id="ARBA00022481"/>
    </source>
</evidence>
<sequence>MRRCPNQFSGFTLIEVLLAVSIFAVISLASFSIFDGVMQSERTSKEQMQRLNAIQRALIVIERDFLQIAQRSIRFDGEAPLNDYIFSDSSSFSSEQAIAFVRAGWTNPGLLIPRSDMQSVAYRINDEKLERLHFNFVDAVVGEEPRVRVLLENVTSIELQYYYDKKWQERLVAQQLPKAIELSIETQDFGTISRKFLVADKALATTNRSNRASRDTDKDGRGNENVNPNNAKGEQ</sequence>
<dbReference type="InterPro" id="IPR045584">
    <property type="entry name" value="Pilin-like"/>
</dbReference>
<feature type="transmembrane region" description="Helical" evidence="11">
    <location>
        <begin position="12"/>
        <end position="34"/>
    </location>
</feature>
<name>A0ABQ6GWB4_9GAMM</name>
<dbReference type="Proteomes" id="UP001157186">
    <property type="component" value="Unassembled WGS sequence"/>
</dbReference>
<dbReference type="EMBL" id="BSST01000001">
    <property type="protein sequence ID" value="GLX78917.1"/>
    <property type="molecule type" value="Genomic_DNA"/>
</dbReference>
<dbReference type="Pfam" id="PF11612">
    <property type="entry name" value="T2SSJ"/>
    <property type="match status" value="1"/>
</dbReference>
<comment type="similarity">
    <text evidence="2">Belongs to the GSP J family.</text>
</comment>
<keyword evidence="9 11" id="KW-0472">Membrane</keyword>
<dbReference type="Pfam" id="PF07963">
    <property type="entry name" value="N_methyl"/>
    <property type="match status" value="1"/>
</dbReference>
<feature type="compositionally biased region" description="Basic and acidic residues" evidence="10">
    <location>
        <begin position="212"/>
        <end position="222"/>
    </location>
</feature>
<evidence type="ECO:0000256" key="7">
    <source>
        <dbReference type="ARBA" id="ARBA00022692"/>
    </source>
</evidence>
<gene>
    <name evidence="12" type="ORF">tinsulaeT_22570</name>
</gene>
<feature type="region of interest" description="Disordered" evidence="10">
    <location>
        <begin position="207"/>
        <end position="235"/>
    </location>
</feature>
<evidence type="ECO:0000256" key="3">
    <source>
        <dbReference type="ARBA" id="ARBA00021539"/>
    </source>
</evidence>
<keyword evidence="4" id="KW-1003">Cell membrane</keyword>
<dbReference type="Gene3D" id="2.10.70.20">
    <property type="entry name" value="gspk-gspi-gspj complex like domains"/>
    <property type="match status" value="1"/>
</dbReference>
<keyword evidence="13" id="KW-1185">Reference proteome</keyword>
<keyword evidence="6" id="KW-0997">Cell inner membrane</keyword>
<proteinExistence type="inferred from homology"/>
<keyword evidence="5" id="KW-0488">Methylation</keyword>